<feature type="signal peptide" evidence="2">
    <location>
        <begin position="1"/>
        <end position="31"/>
    </location>
</feature>
<dbReference type="RefSeq" id="WP_022970398.1">
    <property type="nucleotide sequence ID" value="NZ_ATVD01000007.1"/>
</dbReference>
<evidence type="ECO:0000256" key="1">
    <source>
        <dbReference type="SAM" id="MobiDB-lite"/>
    </source>
</evidence>
<proteinExistence type="predicted"/>
<comment type="caution">
    <text evidence="3">The sequence shown here is derived from an EMBL/GenBank/DDBJ whole genome shotgun (WGS) entry which is preliminary data.</text>
</comment>
<keyword evidence="4" id="KW-1185">Reference proteome</keyword>
<dbReference type="EMBL" id="AVCI01000010">
    <property type="protein sequence ID" value="KFN42423.1"/>
    <property type="molecule type" value="Genomic_DNA"/>
</dbReference>
<evidence type="ECO:0000313" key="4">
    <source>
        <dbReference type="Proteomes" id="UP000029385"/>
    </source>
</evidence>
<dbReference type="Proteomes" id="UP000029385">
    <property type="component" value="Unassembled WGS sequence"/>
</dbReference>
<sequence>MVKFSRRLPLRLAPVVLAPVLLAVTASTAVAATEAPAATPKEKLEAFDYFNLVLIGTTAAADGTRLACFQLPDGSRQAAGVNNHLGKNHAYISRVNQSSIEVTELLPVNGGEWAVSRFFWPVSASAPEGEIQCPDNREPADSGIQDVAR</sequence>
<dbReference type="PATRIC" id="fig|1121015.4.peg.2228"/>
<keyword evidence="2" id="KW-0732">Signal</keyword>
<name>A0A091AQI7_9GAMM</name>
<evidence type="ECO:0000313" key="3">
    <source>
        <dbReference type="EMBL" id="KFN42423.1"/>
    </source>
</evidence>
<organism evidence="3 4">
    <name type="scientific">Arenimonas oryziterrae DSM 21050 = YC6267</name>
    <dbReference type="NCBI Taxonomy" id="1121015"/>
    <lineage>
        <taxon>Bacteria</taxon>
        <taxon>Pseudomonadati</taxon>
        <taxon>Pseudomonadota</taxon>
        <taxon>Gammaproteobacteria</taxon>
        <taxon>Lysobacterales</taxon>
        <taxon>Lysobacteraceae</taxon>
        <taxon>Arenimonas</taxon>
    </lineage>
</organism>
<evidence type="ECO:0000256" key="2">
    <source>
        <dbReference type="SAM" id="SignalP"/>
    </source>
</evidence>
<gene>
    <name evidence="3" type="ORF">N789_13790</name>
</gene>
<dbReference type="STRING" id="1121015.GCA_000420545_02808"/>
<dbReference type="InterPro" id="IPR007446">
    <property type="entry name" value="PilP"/>
</dbReference>
<reference evidence="3 4" key="1">
    <citation type="submission" date="2013-09" db="EMBL/GenBank/DDBJ databases">
        <title>Genome sequencing of Arenimonas oryziterrae.</title>
        <authorList>
            <person name="Chen F."/>
            <person name="Wang G."/>
        </authorList>
    </citation>
    <scope>NUCLEOTIDE SEQUENCE [LARGE SCALE GENOMIC DNA]</scope>
    <source>
        <strain evidence="3 4">YC6267</strain>
    </source>
</reference>
<dbReference type="Pfam" id="PF04351">
    <property type="entry name" value="PilP"/>
    <property type="match status" value="1"/>
</dbReference>
<feature type="region of interest" description="Disordered" evidence="1">
    <location>
        <begin position="127"/>
        <end position="149"/>
    </location>
</feature>
<dbReference type="AlphaFoldDB" id="A0A091AQI7"/>
<dbReference type="Gene3D" id="2.30.30.830">
    <property type="match status" value="1"/>
</dbReference>
<feature type="chain" id="PRO_5001868708" evidence="2">
    <location>
        <begin position="32"/>
        <end position="149"/>
    </location>
</feature>
<protein>
    <submittedName>
        <fullName evidence="3">Uncharacterized protein</fullName>
    </submittedName>
</protein>
<accession>A0A091AQI7</accession>